<accession>A0A7L2W6X6</accession>
<evidence type="ECO:0000313" key="1">
    <source>
        <dbReference type="EMBL" id="NXS65299.1"/>
    </source>
</evidence>
<proteinExistence type="predicted"/>
<evidence type="ECO:0000313" key="2">
    <source>
        <dbReference type="Proteomes" id="UP000580171"/>
    </source>
</evidence>
<dbReference type="InterPro" id="IPR023250">
    <property type="entry name" value="Cyclin-dep_Kinase_2_interact"/>
</dbReference>
<organism evidence="1 2">
    <name type="scientific">Pandion haliaetus</name>
    <name type="common">Osprey</name>
    <name type="synonym">Falco haliaetus</name>
    <dbReference type="NCBI Taxonomy" id="56262"/>
    <lineage>
        <taxon>Eukaryota</taxon>
        <taxon>Metazoa</taxon>
        <taxon>Chordata</taxon>
        <taxon>Craniata</taxon>
        <taxon>Vertebrata</taxon>
        <taxon>Euteleostomi</taxon>
        <taxon>Archelosauria</taxon>
        <taxon>Archosauria</taxon>
        <taxon>Dinosauria</taxon>
        <taxon>Saurischia</taxon>
        <taxon>Theropoda</taxon>
        <taxon>Coelurosauria</taxon>
        <taxon>Aves</taxon>
        <taxon>Neognathae</taxon>
        <taxon>Neoaves</taxon>
        <taxon>Telluraves</taxon>
        <taxon>Accipitrimorphae</taxon>
        <taxon>Accipitriformes</taxon>
        <taxon>Pandionidae</taxon>
        <taxon>Pandion</taxon>
    </lineage>
</organism>
<sequence>AAKSPADGTPRRPVLPVSARKIKDNAADWHNLMMKWERLNDNGFTVANKIVNMKINEHSLLFPRRFLTLRVHHFQTKIQLKMEKLTLTTKAICDLETFHHGAGNCTAPFFHTWPTPYF</sequence>
<dbReference type="PANTHER" id="PTHR15827:SF2">
    <property type="entry name" value="CYCLIN-DEPENDENT KINASE 2-INTERACTING PROTEIN"/>
    <property type="match status" value="1"/>
</dbReference>
<protein>
    <submittedName>
        <fullName evidence="1">CINP protein</fullName>
    </submittedName>
</protein>
<dbReference type="EMBL" id="VYZV01002532">
    <property type="protein sequence ID" value="NXS65299.1"/>
    <property type="molecule type" value="Genomic_DNA"/>
</dbReference>
<dbReference type="AlphaFoldDB" id="A0A7L2W6X6"/>
<name>A0A7L2W6X6_PANHA</name>
<dbReference type="PRINTS" id="PR02040">
    <property type="entry name" value="CDK2IP"/>
</dbReference>
<feature type="non-terminal residue" evidence="1">
    <location>
        <position position="1"/>
    </location>
</feature>
<dbReference type="Proteomes" id="UP000580171">
    <property type="component" value="Unassembled WGS sequence"/>
</dbReference>
<gene>
    <name evidence="1" type="primary">Cinp</name>
    <name evidence="1" type="ORF">PANHAL_R10214</name>
</gene>
<feature type="non-terminal residue" evidence="1">
    <location>
        <position position="118"/>
    </location>
</feature>
<dbReference type="PANTHER" id="PTHR15827">
    <property type="entry name" value="CYCLIN-DEPENDENT KINASE 2-INTERACTING PROTEIN"/>
    <property type="match status" value="1"/>
</dbReference>
<comment type="caution">
    <text evidence="1">The sequence shown here is derived from an EMBL/GenBank/DDBJ whole genome shotgun (WGS) entry which is preliminary data.</text>
</comment>
<reference evidence="1 2" key="1">
    <citation type="submission" date="2019-09" db="EMBL/GenBank/DDBJ databases">
        <title>Bird 10,000 Genomes (B10K) Project - Family phase.</title>
        <authorList>
            <person name="Zhang G."/>
        </authorList>
    </citation>
    <scope>NUCLEOTIDE SEQUENCE [LARGE SCALE GENOMIC DNA]</scope>
    <source>
        <strain evidence="1">B10K-DU-012-58</strain>
        <tissue evidence="1">Muscle</tissue>
    </source>
</reference>
<keyword evidence="2" id="KW-1185">Reference proteome</keyword>
<dbReference type="OrthoDB" id="17066at2759"/>